<evidence type="ECO:0000313" key="11">
    <source>
        <dbReference type="Proteomes" id="UP000601768"/>
    </source>
</evidence>
<evidence type="ECO:0000256" key="7">
    <source>
        <dbReference type="ARBA" id="ARBA00023306"/>
    </source>
</evidence>
<dbReference type="AlphaFoldDB" id="A0A8J6M3D6"/>
<keyword evidence="6 8" id="KW-0472">Membrane</keyword>
<evidence type="ECO:0000256" key="3">
    <source>
        <dbReference type="ARBA" id="ARBA00022618"/>
    </source>
</evidence>
<keyword evidence="7 8" id="KW-0131">Cell cycle</keyword>
<comment type="similarity">
    <text evidence="8">Belongs to the FtsL family.</text>
</comment>
<evidence type="ECO:0000256" key="2">
    <source>
        <dbReference type="ARBA" id="ARBA00022475"/>
    </source>
</evidence>
<name>A0A8J6M3D6_9ALTE</name>
<evidence type="ECO:0000313" key="10">
    <source>
        <dbReference type="EMBL" id="MBC3765291.1"/>
    </source>
</evidence>
<gene>
    <name evidence="8 10" type="primary">ftsL</name>
    <name evidence="10" type="ORF">H8B19_05350</name>
</gene>
<comment type="function">
    <text evidence="8">Essential cell division protein. May link together the upstream cell division proteins, which are predominantly cytoplasmic, with the downstream cell division proteins, which are predominantly periplasmic.</text>
</comment>
<dbReference type="NCBIfam" id="TIGR02209">
    <property type="entry name" value="ftsL_broad"/>
    <property type="match status" value="1"/>
</dbReference>
<dbReference type="EMBL" id="JACNEP010000003">
    <property type="protein sequence ID" value="MBC3765291.1"/>
    <property type="molecule type" value="Genomic_DNA"/>
</dbReference>
<comment type="caution">
    <text evidence="10">The sequence shown here is derived from an EMBL/GenBank/DDBJ whole genome shotgun (WGS) entry which is preliminary data.</text>
</comment>
<dbReference type="GO" id="GO:0032153">
    <property type="term" value="C:cell division site"/>
    <property type="evidence" value="ECO:0007669"/>
    <property type="project" value="UniProtKB-UniRule"/>
</dbReference>
<reference evidence="10" key="2">
    <citation type="submission" date="2020-08" db="EMBL/GenBank/DDBJ databases">
        <authorList>
            <person name="Lai Q."/>
        </authorList>
    </citation>
    <scope>NUCLEOTIDE SEQUENCE</scope>
    <source>
        <strain evidence="10">S27-2</strain>
    </source>
</reference>
<dbReference type="GO" id="GO:0005886">
    <property type="term" value="C:plasma membrane"/>
    <property type="evidence" value="ECO:0007669"/>
    <property type="project" value="UniProtKB-SubCell"/>
</dbReference>
<organism evidence="10 11">
    <name type="scientific">Neptunicella marina</name>
    <dbReference type="NCBI Taxonomy" id="2125989"/>
    <lineage>
        <taxon>Bacteria</taxon>
        <taxon>Pseudomonadati</taxon>
        <taxon>Pseudomonadota</taxon>
        <taxon>Gammaproteobacteria</taxon>
        <taxon>Alteromonadales</taxon>
        <taxon>Alteromonadaceae</taxon>
        <taxon>Neptunicella</taxon>
    </lineage>
</organism>
<comment type="subcellular location">
    <subcellularLocation>
        <location evidence="8">Cell inner membrane</location>
        <topology evidence="8">Single-pass type II membrane protein</topology>
    </subcellularLocation>
    <subcellularLocation>
        <location evidence="1">Cell membrane</location>
        <topology evidence="1">Single-pass type II membrane protein</topology>
    </subcellularLocation>
    <text evidence="8">Localizes to the division septum where it forms a ring structure.</text>
</comment>
<evidence type="ECO:0000256" key="4">
    <source>
        <dbReference type="ARBA" id="ARBA00022692"/>
    </source>
</evidence>
<dbReference type="Proteomes" id="UP000601768">
    <property type="component" value="Unassembled WGS sequence"/>
</dbReference>
<keyword evidence="8" id="KW-0997">Cell inner membrane</keyword>
<proteinExistence type="inferred from homology"/>
<accession>A0A8J6M3D6</accession>
<dbReference type="Pfam" id="PF04999">
    <property type="entry name" value="FtsL"/>
    <property type="match status" value="1"/>
</dbReference>
<dbReference type="PANTHER" id="PTHR37479">
    <property type="entry name" value="CELL DIVISION PROTEIN FTSL"/>
    <property type="match status" value="1"/>
</dbReference>
<dbReference type="GO" id="GO:0043093">
    <property type="term" value="P:FtsZ-dependent cytokinesis"/>
    <property type="evidence" value="ECO:0007669"/>
    <property type="project" value="UniProtKB-UniRule"/>
</dbReference>
<evidence type="ECO:0000256" key="5">
    <source>
        <dbReference type="ARBA" id="ARBA00022989"/>
    </source>
</evidence>
<evidence type="ECO:0000256" key="6">
    <source>
        <dbReference type="ARBA" id="ARBA00023136"/>
    </source>
</evidence>
<keyword evidence="3 8" id="KW-0132">Cell division</keyword>
<dbReference type="InterPro" id="IPR011922">
    <property type="entry name" value="Cell_div_FtsL"/>
</dbReference>
<evidence type="ECO:0000256" key="1">
    <source>
        <dbReference type="ARBA" id="ARBA00004401"/>
    </source>
</evidence>
<evidence type="ECO:0000256" key="9">
    <source>
        <dbReference type="NCBIfam" id="TIGR02209"/>
    </source>
</evidence>
<reference evidence="10" key="1">
    <citation type="journal article" date="2018" name="Int. J. Syst. Evol. Microbiol.">
        <title>Neptunicella marina gen. nov., sp. nov., isolated from surface seawater.</title>
        <authorList>
            <person name="Liu X."/>
            <person name="Lai Q."/>
            <person name="Du Y."/>
            <person name="Zhang X."/>
            <person name="Liu Z."/>
            <person name="Sun F."/>
            <person name="Shao Z."/>
        </authorList>
    </citation>
    <scope>NUCLEOTIDE SEQUENCE</scope>
    <source>
        <strain evidence="10">S27-2</strain>
    </source>
</reference>
<protein>
    <recommendedName>
        <fullName evidence="8 9">Cell division protein FtsL</fullName>
    </recommendedName>
</protein>
<comment type="subunit">
    <text evidence="8">Part of a complex composed of FtsB, FtsL and FtsQ.</text>
</comment>
<keyword evidence="4 8" id="KW-0812">Transmembrane</keyword>
<keyword evidence="5 8" id="KW-1133">Transmembrane helix</keyword>
<sequence length="106" mass="12263">MSKSAKRINLASLIGMDLLHHPFRILLFVLVILSAAGVVLSTHHNRQLAIVLESLMQERDQLDVEWRHLILEQSVLTEHNRIETIVSKKLDMQRPDPDKEIVVRVR</sequence>
<dbReference type="RefSeq" id="WP_186505766.1">
    <property type="nucleotide sequence ID" value="NZ_JACNEP010000003.1"/>
</dbReference>
<dbReference type="PANTHER" id="PTHR37479:SF1">
    <property type="entry name" value="CELL DIVISION PROTEIN FTSL"/>
    <property type="match status" value="1"/>
</dbReference>
<evidence type="ECO:0000256" key="8">
    <source>
        <dbReference type="HAMAP-Rule" id="MF_00910"/>
    </source>
</evidence>
<keyword evidence="11" id="KW-1185">Reference proteome</keyword>
<keyword evidence="2 8" id="KW-1003">Cell membrane</keyword>
<dbReference type="HAMAP" id="MF_00910">
    <property type="entry name" value="FtsL"/>
    <property type="match status" value="1"/>
</dbReference>